<dbReference type="InterPro" id="IPR002413">
    <property type="entry name" value="V5_allergen-like"/>
</dbReference>
<feature type="signal peptide" evidence="8">
    <location>
        <begin position="1"/>
        <end position="21"/>
    </location>
</feature>
<evidence type="ECO:0000256" key="6">
    <source>
        <dbReference type="ARBA" id="ARBA00022872"/>
    </source>
</evidence>
<sequence length="288" mass="32595">MNISQLLSVLDLLALSICCYCYEQNALPGIEDTLFTEECVRVHNNFRSKVYPPASNMRHMTWDPALAKTARAWAKKCHFDHNVYLKVQGKVHPDFTPVGENIWTGSLSLFTVTAAIRSWYDEVRHYSFETHACTKVCGHYTQVVWATSYKVGCAVQFCRKVSGFDSLSNGAHFICNYGPAGNNGRQPYKKGSACNDCRGDQCVNKLCENSTREKWLSDWDTFVHGTKSPAPVPPHSSCDQYCITVVVLRPLFVLLTLGAVYMVQKQYPQIFIYEFVQHVTVFGFSLKT</sequence>
<protein>
    <recommendedName>
        <fullName evidence="9">SCP domain-containing protein</fullName>
    </recommendedName>
</protein>
<evidence type="ECO:0000256" key="2">
    <source>
        <dbReference type="ARBA" id="ARBA00009923"/>
    </source>
</evidence>
<dbReference type="InterPro" id="IPR035940">
    <property type="entry name" value="CAP_sf"/>
</dbReference>
<dbReference type="CDD" id="cd05385">
    <property type="entry name" value="CAP_GLIPR1-like"/>
    <property type="match status" value="1"/>
</dbReference>
<dbReference type="PANTHER" id="PTHR10334">
    <property type="entry name" value="CYSTEINE-RICH SECRETORY PROTEIN-RELATED"/>
    <property type="match status" value="1"/>
</dbReference>
<dbReference type="AlphaFoldDB" id="A0A8D0GKA4"/>
<keyword evidence="7" id="KW-0472">Membrane</keyword>
<keyword evidence="3" id="KW-0800">Toxin</keyword>
<dbReference type="InterPro" id="IPR001283">
    <property type="entry name" value="CRISP-related"/>
</dbReference>
<dbReference type="FunFam" id="3.40.33.10:FF:000008">
    <property type="entry name" value="GLI pathogenesis-related 1 (Glioma)"/>
    <property type="match status" value="1"/>
</dbReference>
<feature type="chain" id="PRO_5034539509" description="SCP domain-containing protein" evidence="8">
    <location>
        <begin position="22"/>
        <end position="288"/>
    </location>
</feature>
<feature type="domain" description="SCP" evidence="9">
    <location>
        <begin position="34"/>
        <end position="185"/>
    </location>
</feature>
<dbReference type="GO" id="GO:0005576">
    <property type="term" value="C:extracellular region"/>
    <property type="evidence" value="ECO:0007669"/>
    <property type="project" value="InterPro"/>
</dbReference>
<reference evidence="10" key="1">
    <citation type="submission" date="2025-08" db="UniProtKB">
        <authorList>
            <consortium name="Ensembl"/>
        </authorList>
    </citation>
    <scope>IDENTIFICATION</scope>
</reference>
<dbReference type="PROSITE" id="PS01009">
    <property type="entry name" value="CRISP_1"/>
    <property type="match status" value="1"/>
</dbReference>
<dbReference type="OMA" id="WDTQPQP"/>
<keyword evidence="6" id="KW-0872">Ion channel impairing toxin</keyword>
<dbReference type="Proteomes" id="UP000694392">
    <property type="component" value="Unplaced"/>
</dbReference>
<proteinExistence type="inferred from homology"/>
<evidence type="ECO:0000256" key="4">
    <source>
        <dbReference type="ARBA" id="ARBA00022729"/>
    </source>
</evidence>
<dbReference type="PRINTS" id="PR00838">
    <property type="entry name" value="V5ALLERGEN"/>
</dbReference>
<dbReference type="Ensembl" id="ENSSPUT00000010350.1">
    <property type="protein sequence ID" value="ENSSPUP00000009706.1"/>
    <property type="gene ID" value="ENSSPUG00000007528.1"/>
</dbReference>
<dbReference type="GO" id="GO:0005246">
    <property type="term" value="F:calcium channel regulator activity"/>
    <property type="evidence" value="ECO:0007669"/>
    <property type="project" value="UniProtKB-KW"/>
</dbReference>
<evidence type="ECO:0000256" key="1">
    <source>
        <dbReference type="ARBA" id="ARBA00004370"/>
    </source>
</evidence>
<dbReference type="InterPro" id="IPR034121">
    <property type="entry name" value="SCP_GLIPR-1-like"/>
</dbReference>
<reference evidence="10" key="2">
    <citation type="submission" date="2025-09" db="UniProtKB">
        <authorList>
            <consortium name="Ensembl"/>
        </authorList>
    </citation>
    <scope>IDENTIFICATION</scope>
</reference>
<dbReference type="InterPro" id="IPR018244">
    <property type="entry name" value="Allrgn_V5/Tpx1_CS"/>
</dbReference>
<evidence type="ECO:0000256" key="8">
    <source>
        <dbReference type="SAM" id="SignalP"/>
    </source>
</evidence>
<accession>A0A8D0GKA4</accession>
<dbReference type="Gene3D" id="3.40.33.10">
    <property type="entry name" value="CAP"/>
    <property type="match status" value="1"/>
</dbReference>
<evidence type="ECO:0000313" key="11">
    <source>
        <dbReference type="Proteomes" id="UP000694392"/>
    </source>
</evidence>
<dbReference type="SUPFAM" id="SSF55797">
    <property type="entry name" value="PR-1-like"/>
    <property type="match status" value="1"/>
</dbReference>
<evidence type="ECO:0000256" key="7">
    <source>
        <dbReference type="ARBA" id="ARBA00023136"/>
    </source>
</evidence>
<dbReference type="PROSITE" id="PS01010">
    <property type="entry name" value="CRISP_2"/>
    <property type="match status" value="1"/>
</dbReference>
<evidence type="ECO:0000256" key="5">
    <source>
        <dbReference type="ARBA" id="ARBA00022831"/>
    </source>
</evidence>
<keyword evidence="4 8" id="KW-0732">Signal</keyword>
<keyword evidence="5" id="KW-0108">Calcium channel impairing toxin</keyword>
<keyword evidence="3" id="KW-0528">Neurotoxin</keyword>
<dbReference type="InterPro" id="IPR014044">
    <property type="entry name" value="CAP_dom"/>
</dbReference>
<evidence type="ECO:0000313" key="10">
    <source>
        <dbReference type="Ensembl" id="ENSSPUP00000009706.1"/>
    </source>
</evidence>
<name>A0A8D0GKA4_SPHPU</name>
<dbReference type="GeneTree" id="ENSGT00940000165853"/>
<dbReference type="PRINTS" id="PR00837">
    <property type="entry name" value="V5TPXLIKE"/>
</dbReference>
<dbReference type="SMART" id="SM00198">
    <property type="entry name" value="SCP"/>
    <property type="match status" value="1"/>
</dbReference>
<dbReference type="Pfam" id="PF00188">
    <property type="entry name" value="CAP"/>
    <property type="match status" value="1"/>
</dbReference>
<evidence type="ECO:0000256" key="3">
    <source>
        <dbReference type="ARBA" id="ARBA00022699"/>
    </source>
</evidence>
<organism evidence="10 11">
    <name type="scientific">Sphenodon punctatus</name>
    <name type="common">Tuatara</name>
    <name type="synonym">Hatteria punctata</name>
    <dbReference type="NCBI Taxonomy" id="8508"/>
    <lineage>
        <taxon>Eukaryota</taxon>
        <taxon>Metazoa</taxon>
        <taxon>Chordata</taxon>
        <taxon>Craniata</taxon>
        <taxon>Vertebrata</taxon>
        <taxon>Euteleostomi</taxon>
        <taxon>Lepidosauria</taxon>
        <taxon>Sphenodontia</taxon>
        <taxon>Sphenodontidae</taxon>
        <taxon>Sphenodon</taxon>
    </lineage>
</organism>
<comment type="subcellular location">
    <subcellularLocation>
        <location evidence="1">Membrane</location>
    </subcellularLocation>
</comment>
<comment type="similarity">
    <text evidence="2">Belongs to the CRISP family.</text>
</comment>
<dbReference type="GO" id="GO:0016020">
    <property type="term" value="C:membrane"/>
    <property type="evidence" value="ECO:0007669"/>
    <property type="project" value="UniProtKB-SubCell"/>
</dbReference>
<keyword evidence="11" id="KW-1185">Reference proteome</keyword>
<evidence type="ECO:0000259" key="9">
    <source>
        <dbReference type="SMART" id="SM00198"/>
    </source>
</evidence>